<proteinExistence type="inferred from homology"/>
<dbReference type="Pfam" id="PF00589">
    <property type="entry name" value="Phage_integrase"/>
    <property type="match status" value="1"/>
</dbReference>
<dbReference type="GO" id="GO:0006310">
    <property type="term" value="P:DNA recombination"/>
    <property type="evidence" value="ECO:0007669"/>
    <property type="project" value="UniProtKB-KW"/>
</dbReference>
<dbReference type="InterPro" id="IPR050808">
    <property type="entry name" value="Phage_Integrase"/>
</dbReference>
<dbReference type="Proteomes" id="UP001059192">
    <property type="component" value="Segment"/>
</dbReference>
<protein>
    <recommendedName>
        <fullName evidence="2">Integrase</fullName>
    </recommendedName>
</protein>
<evidence type="ECO:0000256" key="8">
    <source>
        <dbReference type="ARBA" id="ARBA00023296"/>
    </source>
</evidence>
<dbReference type="GO" id="GO:0016740">
    <property type="term" value="F:transferase activity"/>
    <property type="evidence" value="ECO:0007669"/>
    <property type="project" value="UniProtKB-KW"/>
</dbReference>
<dbReference type="SUPFAM" id="SSF56349">
    <property type="entry name" value="DNA breaking-rejoining enzymes"/>
    <property type="match status" value="1"/>
</dbReference>
<keyword evidence="8" id="KW-1160">Virus entry into host cell</keyword>
<dbReference type="InterPro" id="IPR002104">
    <property type="entry name" value="Integrase_catalytic"/>
</dbReference>
<evidence type="ECO:0000256" key="2">
    <source>
        <dbReference type="ARBA" id="ARBA00016082"/>
    </source>
</evidence>
<dbReference type="InterPro" id="IPR044068">
    <property type="entry name" value="CB"/>
</dbReference>
<keyword evidence="7" id="KW-1179">Viral genome integration</keyword>
<feature type="domain" description="Core-binding (CB)" evidence="12">
    <location>
        <begin position="73"/>
        <end position="153"/>
    </location>
</feature>
<sequence>MARPPLPLGTWGTISSKEVRPGVHRAWGRYRDYDGHTRLVEARGKSGAAAKRALREKFSTRARPVGSDLGHDSRFRDLAAVYFDELANSDVSQSSRDQYRANWDRYIEPAMGELRLREVTASACSSFLTTLSDRRSTHAAVRTLLISIVSVGVRLDLWEANPAQATKPPRTQKAKPRALTLDEVRELRARVQTYDSGVRGALPMLLDVLDVMLGTGLRVSEVVPIRWDNIDFQARTLTVTNHVVRTKGSTTTLADSRKSHDEDFVVRLPGFAISTLLVRRARVEGDWVFASRKTGSFISPNAVQKKLAAARGEDFAWVTSHTFRRTVATVVNAERDAQAAAAQLGHSNPRITSRHYIQRRLEAPDLTDVLDILAH</sequence>
<dbReference type="Gene3D" id="1.10.443.10">
    <property type="entry name" value="Intergrase catalytic core"/>
    <property type="match status" value="1"/>
</dbReference>
<evidence type="ECO:0000259" key="11">
    <source>
        <dbReference type="PROSITE" id="PS51898"/>
    </source>
</evidence>
<dbReference type="GO" id="GO:0075713">
    <property type="term" value="P:establishment of integrated proviral latency"/>
    <property type="evidence" value="ECO:0007669"/>
    <property type="project" value="UniProtKB-KW"/>
</dbReference>
<dbReference type="PROSITE" id="PS51898">
    <property type="entry name" value="TYR_RECOMBINASE"/>
    <property type="match status" value="1"/>
</dbReference>
<evidence type="ECO:0000313" key="13">
    <source>
        <dbReference type="EMBL" id="UVK59774.1"/>
    </source>
</evidence>
<dbReference type="InterPro" id="IPR011010">
    <property type="entry name" value="DNA_brk_join_enz"/>
</dbReference>
<accession>A0A9E7QBX1</accession>
<feature type="domain" description="Tyr recombinase" evidence="11">
    <location>
        <begin position="174"/>
        <end position="371"/>
    </location>
</feature>
<evidence type="ECO:0000256" key="9">
    <source>
        <dbReference type="ARBA" id="ARBA00049605"/>
    </source>
</evidence>
<evidence type="ECO:0000256" key="4">
    <source>
        <dbReference type="ARBA" id="ARBA00022908"/>
    </source>
</evidence>
<comment type="function">
    <text evidence="9">Integrase is necessary for integration of the phage into the host genome by site-specific recombination. In conjunction with excisionase, integrase is also necessary for excision of the prophage from the host genome.</text>
</comment>
<evidence type="ECO:0000256" key="3">
    <source>
        <dbReference type="ARBA" id="ARBA00022679"/>
    </source>
</evidence>
<evidence type="ECO:0000259" key="12">
    <source>
        <dbReference type="PROSITE" id="PS51900"/>
    </source>
</evidence>
<keyword evidence="6" id="KW-0233">DNA recombination</keyword>
<evidence type="ECO:0000256" key="7">
    <source>
        <dbReference type="ARBA" id="ARBA00023195"/>
    </source>
</evidence>
<dbReference type="GO" id="GO:0046718">
    <property type="term" value="P:symbiont entry into host cell"/>
    <property type="evidence" value="ECO:0007669"/>
    <property type="project" value="UniProtKB-KW"/>
</dbReference>
<keyword evidence="14" id="KW-1185">Reference proteome</keyword>
<gene>
    <name evidence="13" type="primary">34</name>
    <name evidence="13" type="ORF">SEA_ALEEMILY_34</name>
</gene>
<evidence type="ECO:0000313" key="14">
    <source>
        <dbReference type="Proteomes" id="UP001059192"/>
    </source>
</evidence>
<dbReference type="InterPro" id="IPR010998">
    <property type="entry name" value="Integrase_recombinase_N"/>
</dbReference>
<evidence type="ECO:0000256" key="10">
    <source>
        <dbReference type="PROSITE-ProRule" id="PRU01248"/>
    </source>
</evidence>
<keyword evidence="5 10" id="KW-0238">DNA-binding</keyword>
<dbReference type="InterPro" id="IPR013762">
    <property type="entry name" value="Integrase-like_cat_sf"/>
</dbReference>
<evidence type="ECO:0000256" key="5">
    <source>
        <dbReference type="ARBA" id="ARBA00023125"/>
    </source>
</evidence>
<dbReference type="PANTHER" id="PTHR30629:SF2">
    <property type="entry name" value="PROPHAGE INTEGRASE INTS-RELATED"/>
    <property type="match status" value="1"/>
</dbReference>
<keyword evidence="4" id="KW-0229">DNA integration</keyword>
<reference evidence="13" key="1">
    <citation type="submission" date="2022-07" db="EMBL/GenBank/DDBJ databases">
        <authorList>
            <person name="Basulto B.M."/>
            <person name="Goecke B.E."/>
            <person name="Engstrom E.M."/>
            <person name="Moore Y."/>
            <person name="Pitman H.D."/>
            <person name="Schroeder M.D."/>
            <person name="Simpson G.E."/>
            <person name="Welch N."/>
            <person name="Tibbetts T.J."/>
            <person name="Butela K.A."/>
            <person name="Garlena R.A."/>
            <person name="Russell D.A."/>
            <person name="Jacobs-Sera D."/>
            <person name="Hatfull G.F."/>
        </authorList>
    </citation>
    <scope>NUCLEOTIDE SEQUENCE</scope>
</reference>
<keyword evidence="3" id="KW-0808">Transferase</keyword>
<dbReference type="GO" id="GO:0003677">
    <property type="term" value="F:DNA binding"/>
    <property type="evidence" value="ECO:0007669"/>
    <property type="project" value="UniProtKB-UniRule"/>
</dbReference>
<name>A0A9E7QBX1_9CAUD</name>
<evidence type="ECO:0000256" key="6">
    <source>
        <dbReference type="ARBA" id="ARBA00023172"/>
    </source>
</evidence>
<comment type="similarity">
    <text evidence="1">Belongs to the 'phage' integrase family.</text>
</comment>
<dbReference type="GO" id="GO:0044826">
    <property type="term" value="P:viral genome integration into host DNA"/>
    <property type="evidence" value="ECO:0007669"/>
    <property type="project" value="UniProtKB-KW"/>
</dbReference>
<dbReference type="PANTHER" id="PTHR30629">
    <property type="entry name" value="PROPHAGE INTEGRASE"/>
    <property type="match status" value="1"/>
</dbReference>
<dbReference type="EMBL" id="ON970578">
    <property type="protein sequence ID" value="UVK59774.1"/>
    <property type="molecule type" value="Genomic_DNA"/>
</dbReference>
<dbReference type="PROSITE" id="PS51900">
    <property type="entry name" value="CB"/>
    <property type="match status" value="1"/>
</dbReference>
<dbReference type="GO" id="GO:0015074">
    <property type="term" value="P:DNA integration"/>
    <property type="evidence" value="ECO:0007669"/>
    <property type="project" value="UniProtKB-KW"/>
</dbReference>
<dbReference type="Gene3D" id="1.10.150.130">
    <property type="match status" value="1"/>
</dbReference>
<evidence type="ECO:0000256" key="1">
    <source>
        <dbReference type="ARBA" id="ARBA00008857"/>
    </source>
</evidence>
<organism evidence="13 14">
    <name type="scientific">Gordonia phage Aleemily</name>
    <dbReference type="NCBI Taxonomy" id="2965181"/>
    <lineage>
        <taxon>Viruses</taxon>
        <taxon>Duplodnaviria</taxon>
        <taxon>Heunggongvirae</taxon>
        <taxon>Uroviricota</taxon>
        <taxon>Caudoviricetes</taxon>
        <taxon>Kruegerviridae</taxon>
        <taxon>Cafassovirus</taxon>
        <taxon>Cafassovirus aleemily</taxon>
    </lineage>
</organism>